<accession>A0A2W7ILR6</accession>
<dbReference type="CDD" id="cd04471">
    <property type="entry name" value="S1_RNase_R"/>
    <property type="match status" value="1"/>
</dbReference>
<dbReference type="SUPFAM" id="SSF50249">
    <property type="entry name" value="Nucleic acid-binding proteins"/>
    <property type="match status" value="2"/>
</dbReference>
<dbReference type="SMART" id="SM00955">
    <property type="entry name" value="RNB"/>
    <property type="match status" value="1"/>
</dbReference>
<evidence type="ECO:0000256" key="4">
    <source>
        <dbReference type="ARBA" id="ARBA00022801"/>
    </source>
</evidence>
<evidence type="ECO:0000256" key="7">
    <source>
        <dbReference type="HAMAP-Rule" id="MF_01895"/>
    </source>
</evidence>
<dbReference type="InterPro" id="IPR022966">
    <property type="entry name" value="RNase_II/R_CS"/>
</dbReference>
<dbReference type="PANTHER" id="PTHR23355:SF9">
    <property type="entry name" value="DIS3-LIKE EXONUCLEASE 2"/>
    <property type="match status" value="1"/>
</dbReference>
<dbReference type="InterPro" id="IPR003029">
    <property type="entry name" value="S1_domain"/>
</dbReference>
<comment type="caution">
    <text evidence="10">The sequence shown here is derived from an EMBL/GenBank/DDBJ whole genome shotgun (WGS) entry which is preliminary data.</text>
</comment>
<evidence type="ECO:0000256" key="5">
    <source>
        <dbReference type="ARBA" id="ARBA00022839"/>
    </source>
</evidence>
<keyword evidence="4 7" id="KW-0378">Hydrolase</keyword>
<evidence type="ECO:0000256" key="3">
    <source>
        <dbReference type="ARBA" id="ARBA00022722"/>
    </source>
</evidence>
<feature type="region of interest" description="Disordered" evidence="8">
    <location>
        <begin position="814"/>
        <end position="835"/>
    </location>
</feature>
<dbReference type="EMBL" id="QKYU01000006">
    <property type="protein sequence ID" value="PZW48032.1"/>
    <property type="molecule type" value="Genomic_DNA"/>
</dbReference>
<evidence type="ECO:0000259" key="9">
    <source>
        <dbReference type="PROSITE" id="PS50126"/>
    </source>
</evidence>
<dbReference type="EC" id="3.1.13.1" evidence="7"/>
<keyword evidence="5 7" id="KW-0269">Exonuclease</keyword>
<dbReference type="InterPro" id="IPR004476">
    <property type="entry name" value="RNase_II/RNase_R"/>
</dbReference>
<dbReference type="InterPro" id="IPR012340">
    <property type="entry name" value="NA-bd_OB-fold"/>
</dbReference>
<dbReference type="HAMAP" id="MF_01895">
    <property type="entry name" value="RNase_R"/>
    <property type="match status" value="1"/>
</dbReference>
<proteinExistence type="inferred from homology"/>
<comment type="similarity">
    <text evidence="7">Belongs to the RNR ribonuclease family. RNase R subfamily.</text>
</comment>
<feature type="compositionally biased region" description="Basic and acidic residues" evidence="8">
    <location>
        <begin position="815"/>
        <end position="824"/>
    </location>
</feature>
<dbReference type="Pfam" id="PF17876">
    <property type="entry name" value="CSD2"/>
    <property type="match status" value="1"/>
</dbReference>
<feature type="region of interest" description="Disordered" evidence="8">
    <location>
        <begin position="149"/>
        <end position="186"/>
    </location>
</feature>
<dbReference type="Pfam" id="PF00773">
    <property type="entry name" value="RNB"/>
    <property type="match status" value="1"/>
</dbReference>
<feature type="compositionally biased region" description="Low complexity" evidence="8">
    <location>
        <begin position="7"/>
        <end position="25"/>
    </location>
</feature>
<dbReference type="InterPro" id="IPR001900">
    <property type="entry name" value="RNase_II/R"/>
</dbReference>
<dbReference type="PROSITE" id="PS50126">
    <property type="entry name" value="S1"/>
    <property type="match status" value="1"/>
</dbReference>
<dbReference type="InterPro" id="IPR040476">
    <property type="entry name" value="CSD2"/>
</dbReference>
<dbReference type="GO" id="GO:0003723">
    <property type="term" value="F:RNA binding"/>
    <property type="evidence" value="ECO:0007669"/>
    <property type="project" value="UniProtKB-UniRule"/>
</dbReference>
<keyword evidence="6 7" id="KW-0694">RNA-binding</keyword>
<dbReference type="AlphaFoldDB" id="A0A2W7ILR6"/>
<comment type="catalytic activity">
    <reaction evidence="1 7">
        <text>Exonucleolytic cleavage in the 3'- to 5'-direction to yield nucleoside 5'-phosphates.</text>
        <dbReference type="EC" id="3.1.13.1"/>
    </reaction>
</comment>
<dbReference type="Gene3D" id="2.40.50.140">
    <property type="entry name" value="Nucleic acid-binding proteins"/>
    <property type="match status" value="1"/>
</dbReference>
<sequence length="835" mass="90499">MARRPTRAGPAAKAGATKPRGAKTAIKAWRHRTPAPPAPPSAENPSEAPEETSPAPVPDKGPRGKKRRLGALEIAADEAPVPRPTRRARPATGEAPLPTRAELRAYLASRTGRVDKSTIARHFGLNADQRGALRDLMVGLKAEGSAVPAGRRGIAAPPPPPAPVRAKPRREPESDAPPHKPRTDGRLPEMTVVEVTGSDADGETIAKPVGHPPGTRPPIIFMKPEAAGQPALGPGEKVLARLRWIGGDKYEGRTFKRIAAVSPRRVLGVFDGKRIQPSDRRHKAEWTVPPDQTMGAQRDEIVLAEPLPSAHLGPRAAKIVERLGPSGSAGSISLLCVHMHGIPDTFPPEAVAEAEAATGTPLGTREDLRNTPLITIDGEDARDFDDAVFAEPDGNGWLVIVAIADVAHYVRPGSDLDREAWTRGNSVYFPDRVIPMLPEALSNGWCSLKPEEERGCLFVEMRIGPDGVKHAHRFGRGLMRSAARLTYDQVQDAEDALADLPGGTRAHLYGAFRALLAARQARGTLELDLPERKVILGEDGTVEAVLPRPRRDSHKLIEEFMVLANVCAAEELERLHQPCVYRIHDRPSDVKLEGLRLFLGTLGLRLPPSNVLHPRDFSGVLEKVRDTPEERVVNEAVLRGQSQAAYAPENIGHFGLALSRYAHFTSPIRRYADLCVHRALIAGLGLGKDGLPPEDAARLPDTAEHITATERRAALAERDAVDRYLAAYMSERIGQTFDVRISGVTGFGLFVTIQENGASGLVPLASLPDDRWLHEDAAHRLSGARTRLTFTLGDAAEAELVTADARTGSLQFRLRQGDPTEGQRRGAPKGRSRRR</sequence>
<dbReference type="PANTHER" id="PTHR23355">
    <property type="entry name" value="RIBONUCLEASE"/>
    <property type="match status" value="1"/>
</dbReference>
<dbReference type="PROSITE" id="PS01175">
    <property type="entry name" value="RIBONUCLEASE_II"/>
    <property type="match status" value="1"/>
</dbReference>
<dbReference type="RefSeq" id="WP_111397401.1">
    <property type="nucleotide sequence ID" value="NZ_QKYU01000006.1"/>
</dbReference>
<keyword evidence="3 7" id="KW-0540">Nuclease</keyword>
<evidence type="ECO:0000256" key="6">
    <source>
        <dbReference type="ARBA" id="ARBA00022884"/>
    </source>
</evidence>
<comment type="function">
    <text evidence="7">3'-5' exoribonuclease that releases 5'-nucleoside monophosphates and is involved in maturation of structured RNAs.</text>
</comment>
<evidence type="ECO:0000313" key="10">
    <source>
        <dbReference type="EMBL" id="PZW48032.1"/>
    </source>
</evidence>
<dbReference type="GO" id="GO:0006402">
    <property type="term" value="P:mRNA catabolic process"/>
    <property type="evidence" value="ECO:0007669"/>
    <property type="project" value="TreeGrafter"/>
</dbReference>
<dbReference type="GO" id="GO:0008859">
    <property type="term" value="F:exoribonuclease II activity"/>
    <property type="evidence" value="ECO:0007669"/>
    <property type="project" value="UniProtKB-UniRule"/>
</dbReference>
<feature type="compositionally biased region" description="Low complexity" evidence="8">
    <location>
        <begin position="43"/>
        <end position="54"/>
    </location>
</feature>
<gene>
    <name evidence="7" type="primary">rnr</name>
    <name evidence="10" type="ORF">C8P66_10635</name>
</gene>
<evidence type="ECO:0000256" key="8">
    <source>
        <dbReference type="SAM" id="MobiDB-lite"/>
    </source>
</evidence>
<reference evidence="10 11" key="1">
    <citation type="submission" date="2018-06" db="EMBL/GenBank/DDBJ databases">
        <title>Genomic Encyclopedia of Archaeal and Bacterial Type Strains, Phase II (KMG-II): from individual species to whole genera.</title>
        <authorList>
            <person name="Goeker M."/>
        </authorList>
    </citation>
    <scope>NUCLEOTIDE SEQUENCE [LARGE SCALE GENOMIC DNA]</scope>
    <source>
        <strain evidence="10 11">DSM 24525</strain>
    </source>
</reference>
<dbReference type="NCBIfam" id="TIGR00358">
    <property type="entry name" value="3_prime_RNase"/>
    <property type="match status" value="1"/>
</dbReference>
<dbReference type="OrthoDB" id="9764149at2"/>
<feature type="compositionally biased region" description="Basic residues" evidence="8">
    <location>
        <begin position="826"/>
        <end position="835"/>
    </location>
</feature>
<dbReference type="GO" id="GO:0005829">
    <property type="term" value="C:cytosol"/>
    <property type="evidence" value="ECO:0007669"/>
    <property type="project" value="TreeGrafter"/>
</dbReference>
<protein>
    <recommendedName>
        <fullName evidence="7">Ribonuclease R</fullName>
        <shortName evidence="7">RNase R</shortName>
        <ecNumber evidence="7">3.1.13.1</ecNumber>
    </recommendedName>
</protein>
<evidence type="ECO:0000256" key="2">
    <source>
        <dbReference type="ARBA" id="ARBA00022490"/>
    </source>
</evidence>
<evidence type="ECO:0000313" key="11">
    <source>
        <dbReference type="Proteomes" id="UP000249688"/>
    </source>
</evidence>
<dbReference type="InterPro" id="IPR050180">
    <property type="entry name" value="RNR_Ribonuclease"/>
</dbReference>
<feature type="region of interest" description="Disordered" evidence="8">
    <location>
        <begin position="1"/>
        <end position="100"/>
    </location>
</feature>
<dbReference type="Proteomes" id="UP000249688">
    <property type="component" value="Unassembled WGS sequence"/>
</dbReference>
<keyword evidence="11" id="KW-1185">Reference proteome</keyword>
<keyword evidence="2 7" id="KW-0963">Cytoplasm</keyword>
<feature type="compositionally biased region" description="Basic and acidic residues" evidence="8">
    <location>
        <begin position="169"/>
        <end position="186"/>
    </location>
</feature>
<organism evidence="10 11">
    <name type="scientific">Humitalea rosea</name>
    <dbReference type="NCBI Taxonomy" id="990373"/>
    <lineage>
        <taxon>Bacteria</taxon>
        <taxon>Pseudomonadati</taxon>
        <taxon>Pseudomonadota</taxon>
        <taxon>Alphaproteobacteria</taxon>
        <taxon>Acetobacterales</taxon>
        <taxon>Roseomonadaceae</taxon>
        <taxon>Humitalea</taxon>
    </lineage>
</organism>
<feature type="domain" description="S1 motif" evidence="9">
    <location>
        <begin position="734"/>
        <end position="815"/>
    </location>
</feature>
<dbReference type="InterPro" id="IPR011805">
    <property type="entry name" value="RNase_R"/>
</dbReference>
<evidence type="ECO:0000256" key="1">
    <source>
        <dbReference type="ARBA" id="ARBA00001849"/>
    </source>
</evidence>
<dbReference type="SMART" id="SM00316">
    <property type="entry name" value="S1"/>
    <property type="match status" value="1"/>
</dbReference>
<comment type="subcellular location">
    <subcellularLocation>
        <location evidence="7">Cytoplasm</location>
    </subcellularLocation>
</comment>
<dbReference type="Pfam" id="PF00575">
    <property type="entry name" value="S1"/>
    <property type="match status" value="1"/>
</dbReference>
<name>A0A2W7ILR6_9PROT</name>